<proteinExistence type="predicted"/>
<comment type="caution">
    <text evidence="1">The sequence shown here is derived from an EMBL/GenBank/DDBJ whole genome shotgun (WGS) entry which is preliminary data.</text>
</comment>
<protein>
    <submittedName>
        <fullName evidence="1">Uncharacterized protein</fullName>
    </submittedName>
</protein>
<dbReference type="Proteomes" id="UP000823604">
    <property type="component" value="Unassembled WGS sequence"/>
</dbReference>
<name>A0A9D9NGW5_9BACT</name>
<dbReference type="AlphaFoldDB" id="A0A9D9NGW5"/>
<accession>A0A9D9NGW5</accession>
<organism evidence="1 2">
    <name type="scientific">Candidatus Merdivivens pullicola</name>
    <dbReference type="NCBI Taxonomy" id="2840872"/>
    <lineage>
        <taxon>Bacteria</taxon>
        <taxon>Pseudomonadati</taxon>
        <taxon>Bacteroidota</taxon>
        <taxon>Bacteroidia</taxon>
        <taxon>Bacteroidales</taxon>
        <taxon>Muribaculaceae</taxon>
        <taxon>Muribaculaceae incertae sedis</taxon>
        <taxon>Candidatus Merdivivens</taxon>
    </lineage>
</organism>
<dbReference type="EMBL" id="JADIMA010000058">
    <property type="protein sequence ID" value="MBO8473161.1"/>
    <property type="molecule type" value="Genomic_DNA"/>
</dbReference>
<reference evidence="1" key="1">
    <citation type="submission" date="2020-10" db="EMBL/GenBank/DDBJ databases">
        <authorList>
            <person name="Gilroy R."/>
        </authorList>
    </citation>
    <scope>NUCLEOTIDE SEQUENCE</scope>
    <source>
        <strain evidence="1">B1-8020</strain>
    </source>
</reference>
<reference evidence="1" key="2">
    <citation type="journal article" date="2021" name="PeerJ">
        <title>Extensive microbial diversity within the chicken gut microbiome revealed by metagenomics and culture.</title>
        <authorList>
            <person name="Gilroy R."/>
            <person name="Ravi A."/>
            <person name="Getino M."/>
            <person name="Pursley I."/>
            <person name="Horton D.L."/>
            <person name="Alikhan N.F."/>
            <person name="Baker D."/>
            <person name="Gharbi K."/>
            <person name="Hall N."/>
            <person name="Watson M."/>
            <person name="Adriaenssens E.M."/>
            <person name="Foster-Nyarko E."/>
            <person name="Jarju S."/>
            <person name="Secka A."/>
            <person name="Antonio M."/>
            <person name="Oren A."/>
            <person name="Chaudhuri R.R."/>
            <person name="La Ragione R."/>
            <person name="Hildebrand F."/>
            <person name="Pallen M.J."/>
        </authorList>
    </citation>
    <scope>NUCLEOTIDE SEQUENCE</scope>
    <source>
        <strain evidence="1">B1-8020</strain>
    </source>
</reference>
<gene>
    <name evidence="1" type="ORF">IAB81_05975</name>
</gene>
<evidence type="ECO:0000313" key="2">
    <source>
        <dbReference type="Proteomes" id="UP000823604"/>
    </source>
</evidence>
<sequence>MIRQVLTAFAMMLLVIQSYGQGHSTEISAPYGSEFTINGLIIGGPAEYSDADVIAAFGQPDAVEYDEFGYTYVYNRDMTKKPDGYVQRSNHSAEITLPRIPGPILSVYISDRGFVINGHIEVGDSISKVYDLGGKFKTNDYGDGDGGILWCPPGRSDDWIVCPEFTYNENGIIDSIYFWSY</sequence>
<evidence type="ECO:0000313" key="1">
    <source>
        <dbReference type="EMBL" id="MBO8473161.1"/>
    </source>
</evidence>